<dbReference type="CDD" id="cd04623">
    <property type="entry name" value="CBS_pair_bac_euk"/>
    <property type="match status" value="1"/>
</dbReference>
<dbReference type="PANTHER" id="PTHR43080">
    <property type="entry name" value="CBS DOMAIN-CONTAINING PROTEIN CBSX3, MITOCHONDRIAL"/>
    <property type="match status" value="1"/>
</dbReference>
<feature type="domain" description="CBS" evidence="3">
    <location>
        <begin position="8"/>
        <end position="68"/>
    </location>
</feature>
<dbReference type="Pfam" id="PF00571">
    <property type="entry name" value="CBS"/>
    <property type="match status" value="2"/>
</dbReference>
<feature type="domain" description="CBS" evidence="3">
    <location>
        <begin position="76"/>
        <end position="131"/>
    </location>
</feature>
<evidence type="ECO:0000313" key="4">
    <source>
        <dbReference type="EMBL" id="QKV20552.1"/>
    </source>
</evidence>
<accession>A0A6N1VM91</accession>
<evidence type="ECO:0000259" key="3">
    <source>
        <dbReference type="PROSITE" id="PS51371"/>
    </source>
</evidence>
<dbReference type="EMBL" id="CP054836">
    <property type="protein sequence ID" value="QKV20552.1"/>
    <property type="molecule type" value="Genomic_DNA"/>
</dbReference>
<sequence length="143" mass="15793">MMVKHILADKGTNVFTLPVDASGMDALNALAEHNIGALVIASPEKKIKGILSERDIVRAIARTGTEALQRPVADLMTTKVRTCSEESTVHEVMELMTEGRFRHLPVERDGRLIGVISIGDVVKRRIMEVEREAEEIRSYIASA</sequence>
<dbReference type="RefSeq" id="WP_175278442.1">
    <property type="nucleotide sequence ID" value="NZ_CP054836.1"/>
</dbReference>
<protein>
    <submittedName>
        <fullName evidence="4">CBS domain-containing protein</fullName>
    </submittedName>
</protein>
<dbReference type="AlphaFoldDB" id="A0A6N1VM91"/>
<keyword evidence="5" id="KW-1185">Reference proteome</keyword>
<evidence type="ECO:0000256" key="1">
    <source>
        <dbReference type="ARBA" id="ARBA00023122"/>
    </source>
</evidence>
<reference evidence="4 5" key="1">
    <citation type="submission" date="2020-06" db="EMBL/GenBank/DDBJ databases">
        <title>Oricola thermophila sp. nov. isolated from a tidal sediments.</title>
        <authorList>
            <person name="Kwon K.K."/>
            <person name="Yang S.-H."/>
            <person name="Park M.-J."/>
        </authorList>
    </citation>
    <scope>NUCLEOTIDE SEQUENCE [LARGE SCALE GENOMIC DNA]</scope>
    <source>
        <strain evidence="4 5">MEBiC13590</strain>
    </source>
</reference>
<dbReference type="SMART" id="SM00116">
    <property type="entry name" value="CBS"/>
    <property type="match status" value="2"/>
</dbReference>
<name>A0A6N1VM91_9HYPH</name>
<dbReference type="InterPro" id="IPR044725">
    <property type="entry name" value="CBSX3_CBS_dom"/>
</dbReference>
<gene>
    <name evidence="4" type="ORF">HTY61_06200</name>
</gene>
<dbReference type="SUPFAM" id="SSF54631">
    <property type="entry name" value="CBS-domain pair"/>
    <property type="match status" value="1"/>
</dbReference>
<dbReference type="PROSITE" id="PS51371">
    <property type="entry name" value="CBS"/>
    <property type="match status" value="2"/>
</dbReference>
<organism evidence="4 5">
    <name type="scientific">Oricola thermophila</name>
    <dbReference type="NCBI Taxonomy" id="2742145"/>
    <lineage>
        <taxon>Bacteria</taxon>
        <taxon>Pseudomonadati</taxon>
        <taxon>Pseudomonadota</taxon>
        <taxon>Alphaproteobacteria</taxon>
        <taxon>Hyphomicrobiales</taxon>
        <taxon>Ahrensiaceae</taxon>
        <taxon>Oricola</taxon>
    </lineage>
</organism>
<proteinExistence type="predicted"/>
<evidence type="ECO:0000256" key="2">
    <source>
        <dbReference type="PROSITE-ProRule" id="PRU00703"/>
    </source>
</evidence>
<dbReference type="InterPro" id="IPR051257">
    <property type="entry name" value="Diverse_CBS-Domain"/>
</dbReference>
<dbReference type="InterPro" id="IPR000644">
    <property type="entry name" value="CBS_dom"/>
</dbReference>
<dbReference type="InterPro" id="IPR046342">
    <property type="entry name" value="CBS_dom_sf"/>
</dbReference>
<dbReference type="Gene3D" id="3.10.580.10">
    <property type="entry name" value="CBS-domain"/>
    <property type="match status" value="1"/>
</dbReference>
<dbReference type="KEGG" id="orm:HTY61_06200"/>
<dbReference type="Proteomes" id="UP000509367">
    <property type="component" value="Chromosome"/>
</dbReference>
<dbReference type="PANTHER" id="PTHR43080:SF2">
    <property type="entry name" value="CBS DOMAIN-CONTAINING PROTEIN"/>
    <property type="match status" value="1"/>
</dbReference>
<evidence type="ECO:0000313" key="5">
    <source>
        <dbReference type="Proteomes" id="UP000509367"/>
    </source>
</evidence>
<keyword evidence="1 2" id="KW-0129">CBS domain</keyword>